<reference evidence="5 6" key="1">
    <citation type="journal article" date="2023" name="Commun. Biol.">
        <title>Genome analysis of Parmales, the sister group of diatoms, reveals the evolutionary specialization of diatoms from phago-mixotrophs to photoautotrophs.</title>
        <authorList>
            <person name="Ban H."/>
            <person name="Sato S."/>
            <person name="Yoshikawa S."/>
            <person name="Yamada K."/>
            <person name="Nakamura Y."/>
            <person name="Ichinomiya M."/>
            <person name="Sato N."/>
            <person name="Blanc-Mathieu R."/>
            <person name="Endo H."/>
            <person name="Kuwata A."/>
            <person name="Ogata H."/>
        </authorList>
    </citation>
    <scope>NUCLEOTIDE SEQUENCE [LARGE SCALE GENOMIC DNA]</scope>
</reference>
<keyword evidence="6" id="KW-1185">Reference proteome</keyword>
<keyword evidence="2" id="KW-0966">Cell projection</keyword>
<name>A0ABQ6MLL6_9STRA</name>
<evidence type="ECO:0000256" key="4">
    <source>
        <dbReference type="SAM" id="MobiDB-lite"/>
    </source>
</evidence>
<dbReference type="Gene3D" id="1.10.238.10">
    <property type="entry name" value="EF-hand"/>
    <property type="match status" value="1"/>
</dbReference>
<dbReference type="InterPro" id="IPR011992">
    <property type="entry name" value="EF-hand-dom_pair"/>
</dbReference>
<feature type="compositionally biased region" description="Polar residues" evidence="4">
    <location>
        <begin position="205"/>
        <end position="214"/>
    </location>
</feature>
<comment type="subcellular location">
    <subcellularLocation>
        <location evidence="1">Cell projection</location>
    </subcellularLocation>
</comment>
<dbReference type="PANTHER" id="PTHR46613">
    <property type="entry name" value="RADIAL SPOKE HEAD 10 HOMOLOG B-RELATED"/>
    <property type="match status" value="1"/>
</dbReference>
<feature type="region of interest" description="Disordered" evidence="4">
    <location>
        <begin position="96"/>
        <end position="132"/>
    </location>
</feature>
<feature type="coiled-coil region" evidence="3">
    <location>
        <begin position="495"/>
        <end position="550"/>
    </location>
</feature>
<evidence type="ECO:0000313" key="5">
    <source>
        <dbReference type="EMBL" id="GMI28188.1"/>
    </source>
</evidence>
<feature type="region of interest" description="Disordered" evidence="4">
    <location>
        <begin position="180"/>
        <end position="241"/>
    </location>
</feature>
<feature type="compositionally biased region" description="Low complexity" evidence="4">
    <location>
        <begin position="215"/>
        <end position="231"/>
    </location>
</feature>
<protein>
    <submittedName>
        <fullName evidence="5">Uncharacterized protein</fullName>
    </submittedName>
</protein>
<accession>A0ABQ6MLL6</accession>
<comment type="caution">
    <text evidence="5">The sequence shown here is derived from an EMBL/GenBank/DDBJ whole genome shotgun (WGS) entry which is preliminary data.</text>
</comment>
<evidence type="ECO:0000256" key="2">
    <source>
        <dbReference type="ARBA" id="ARBA00023273"/>
    </source>
</evidence>
<evidence type="ECO:0000313" key="6">
    <source>
        <dbReference type="Proteomes" id="UP001165060"/>
    </source>
</evidence>
<keyword evidence="3" id="KW-0175">Coiled coil</keyword>
<evidence type="ECO:0000256" key="3">
    <source>
        <dbReference type="SAM" id="Coils"/>
    </source>
</evidence>
<dbReference type="Proteomes" id="UP001165060">
    <property type="component" value="Unassembled WGS sequence"/>
</dbReference>
<gene>
    <name evidence="5" type="ORF">TeGR_g1414</name>
</gene>
<organism evidence="5 6">
    <name type="scientific">Tetraparma gracilis</name>
    <dbReference type="NCBI Taxonomy" id="2962635"/>
    <lineage>
        <taxon>Eukaryota</taxon>
        <taxon>Sar</taxon>
        <taxon>Stramenopiles</taxon>
        <taxon>Ochrophyta</taxon>
        <taxon>Bolidophyceae</taxon>
        <taxon>Parmales</taxon>
        <taxon>Triparmaceae</taxon>
        <taxon>Tetraparma</taxon>
    </lineage>
</organism>
<dbReference type="EMBL" id="BRYB01001541">
    <property type="protein sequence ID" value="GMI28188.1"/>
    <property type="molecule type" value="Genomic_DNA"/>
</dbReference>
<dbReference type="SUPFAM" id="SSF47473">
    <property type="entry name" value="EF-hand"/>
    <property type="match status" value="1"/>
</dbReference>
<dbReference type="PANTHER" id="PTHR46613:SF1">
    <property type="entry name" value="RADIAL SPOKE HEAD 10 HOMOLOG B-RELATED"/>
    <property type="match status" value="1"/>
</dbReference>
<evidence type="ECO:0000256" key="1">
    <source>
        <dbReference type="ARBA" id="ARBA00004316"/>
    </source>
</evidence>
<sequence>MVTRRESNMMSIPAGEFSLAPSAPPSNLSMPGAISVPGSSANLLPAAAAHHGMSPTAAAPVSYAKPNLNSLGNAPPNAHFSSVKWGGTPSSSITNFGKTMKSIPPPTERYSGGKSYPKKLGASASAPGLNPIPQRVNLPSITTEQAGVTTAVYPGGSPTNKWRAEADAILSRGTQPYSLFPSAGMSPTSQALSPAKSLQSLSLSPTSQRGSPTRSKGSPSKKSMGSKSMGSRTSVLANGASPGQARELLNLDRKNKAALDTFLTTTAQPGNTSERKWVATYGDDRATFVSFARWATIKLTEARQLCECGALPKNLLAALSAQLALEELPRMENIAPVVGLALDSIFRASFILTHNGTPTCSGAALLLNRPNHEAFLVPGVPGFRERLSLFLSCPTYHDHVRWLWAKLKHELALRPALEVRIAARAKERQAEARAMEAACDRWAKQKVYAVFYNWVGESQMEGKRHLLGKYMFYMTEVKPKDVFLAWRNWFRDEKRTRERLKYKNAKEEAERLKAELERIKAHNNAMQKQIAILRKEIALLEKKLEEALGILLQPARQPPTLEKVMKGLAKPFMILKKLLAEQTSEQIAETFRVGEDTLRLAPLYTWKSSKRDGATNLEAIRTAENVYDDESDYDDDKEEAIRKFKPGQLSSKEFSEAFYPFQTRPGQRSQRWANNLIRDDWINEPDKPRGKLWRTNDDMRDVKNWKSITRSIGRISDQPDFADDFVMPERTCDDYFEKHPEVPEAMAWVDHMRTMNPVGMGRYLDQEAITGEKPPKTEEQIAAEKERMRRLAARQNETGIIVHVMSKYMGMRIHVMDTGEQKQAALMAEMFQHHFRNLELWAGFQEKCQEKFEEKFVANWVTIVARVEEVLANCDASSFRKIGDRLTVPMWIDEYMPHDLLKSHAKEIMKADKEARVTCNQIIADYTECLEDRQRFRTHIGNLAGHTWQGMCTTVLSRRLRVEEDVDDGTYTTVHKVQFANEFKRLGILSEEVRDEQCAAMKAVLKMRIRDLKRIFQFYAAAGDGGPATSMDHSEFWKFVKDTKMQKDRKLMPSVRVDLIFQCCNIDYALEGKDRLASDDGELEADEWVEGLARLAVYRYAKGTPAERLEKLLNEDILPNACSVDTDVFRERIAGDRVKDVFAKHKHNMKIIYKIFAADDDTGDAALAADTMNSNELVSFCREFEMVGPLLSERAVRVLFAYVQQDEEALDEDEGNDDVGDSEMVFAEFVESQAAIGCQMRPDPYNVVEIRIDHFISQEIIPRALVMQRFRAKGLRKLDKPEGATGE</sequence>
<proteinExistence type="predicted"/>